<keyword evidence="2" id="KW-1185">Reference proteome</keyword>
<proteinExistence type="predicted"/>
<dbReference type="Proteomes" id="UP001164706">
    <property type="component" value="Chromosome"/>
</dbReference>
<dbReference type="KEGG" id="mdb:OVN18_08770"/>
<name>A0A9E8S7M7_9MICO</name>
<evidence type="ECO:0008006" key="3">
    <source>
        <dbReference type="Google" id="ProtNLM"/>
    </source>
</evidence>
<dbReference type="EMBL" id="CP113089">
    <property type="protein sequence ID" value="WAB80660.1"/>
    <property type="molecule type" value="Genomic_DNA"/>
</dbReference>
<accession>A0A9E8S7M7</accession>
<dbReference type="Gene3D" id="3.40.50.720">
    <property type="entry name" value="NAD(P)-binding Rossmann-like Domain"/>
    <property type="match status" value="1"/>
</dbReference>
<gene>
    <name evidence="1" type="ORF">OVN18_08770</name>
</gene>
<dbReference type="RefSeq" id="WP_267780341.1">
    <property type="nucleotide sequence ID" value="NZ_CP113089.1"/>
</dbReference>
<evidence type="ECO:0000313" key="2">
    <source>
        <dbReference type="Proteomes" id="UP001164706"/>
    </source>
</evidence>
<protein>
    <recommendedName>
        <fullName evidence="3">Bacteriocin biosynthesis cyclodehydratase domain-containing protein</fullName>
    </recommendedName>
</protein>
<evidence type="ECO:0000313" key="1">
    <source>
        <dbReference type="EMBL" id="WAB80660.1"/>
    </source>
</evidence>
<reference evidence="1" key="1">
    <citation type="submission" date="2022-11" db="EMBL/GenBank/DDBJ databases">
        <title>Description of Microcella daejonensis nov. sp, isolated from riverside soil.</title>
        <authorList>
            <person name="Molina K.M."/>
            <person name="Kim S.B."/>
        </authorList>
    </citation>
    <scope>NUCLEOTIDE SEQUENCE</scope>
    <source>
        <strain evidence="1">MMS21-STM12</strain>
    </source>
</reference>
<dbReference type="AlphaFoldDB" id="A0A9E8S7M7"/>
<organism evidence="1 2">
    <name type="scientific">Microcella daejeonensis</name>
    <dbReference type="NCBI Taxonomy" id="2994971"/>
    <lineage>
        <taxon>Bacteria</taxon>
        <taxon>Bacillati</taxon>
        <taxon>Actinomycetota</taxon>
        <taxon>Actinomycetes</taxon>
        <taxon>Micrococcales</taxon>
        <taxon>Microbacteriaceae</taxon>
        <taxon>Microcella</taxon>
    </lineage>
</organism>
<sequence>MILRLDPRRAIVWRTPDSLQIGVDPALVVLDAVSDGDARLVAALETGVTRAGLGVLAHAARIPDEEVERLLARLAPALGAHPAESAPLARVAVIGTGGSAARIARVLAEAGHPVVTAAAGDQLDDETGIEAVVLVSTHVVDPLEHLRWLRRDVRHLPVVIGEASATIGPLVVPGSTACLACVEQRRTALDAAWPAIATQLWGSPAAAETAMLVDEAGAATVRMLAGEGGRSLRIAADDGARVERAWQPSPRCGCRGLELAGLEAPPRVAPPHDLSRAVPIAG</sequence>